<organism evidence="2 3">
    <name type="scientific">Pelosinus fermentans B4</name>
    <dbReference type="NCBI Taxonomy" id="1149862"/>
    <lineage>
        <taxon>Bacteria</taxon>
        <taxon>Bacillati</taxon>
        <taxon>Bacillota</taxon>
        <taxon>Negativicutes</taxon>
        <taxon>Selenomonadales</taxon>
        <taxon>Sporomusaceae</taxon>
        <taxon>Pelosinus</taxon>
    </lineage>
</organism>
<dbReference type="SUPFAM" id="SSF88874">
    <property type="entry name" value="Receptor-binding domain of short tail fibre protein gp12"/>
    <property type="match status" value="1"/>
</dbReference>
<evidence type="ECO:0000313" key="3">
    <source>
        <dbReference type="Proteomes" id="UP000004324"/>
    </source>
</evidence>
<dbReference type="OrthoDB" id="1681113at2"/>
<sequence>MGRTINITDEIIVVSHGEEDTGKMAMLGANGKFHVSVIPEMPLVFPTGAIQYFALQLAPEGWLIADGSEVSREKYSRLFVSIGTTFGSGNGTNTFSLPDLRGEFIRGIDCGRGIDVDRQLGSMQSEELKSHAHNLKTFTSLPGNDVVLNDGDTVWSKSIEANPSPYNGVVANTYQTGGAETRPRNVALLACIKY</sequence>
<dbReference type="RefSeq" id="WP_007935986.1">
    <property type="nucleotide sequence ID" value="NZ_AKVJ01000030.1"/>
</dbReference>
<evidence type="ECO:0000259" key="1">
    <source>
        <dbReference type="Pfam" id="PF07484"/>
    </source>
</evidence>
<dbReference type="AlphaFoldDB" id="I9LB20"/>
<name>I9LB20_9FIRM</name>
<gene>
    <name evidence="2" type="ORF">FB4_4270</name>
</gene>
<protein>
    <submittedName>
        <fullName evidence="2">Tail Collar domain protein</fullName>
    </submittedName>
</protein>
<dbReference type="Proteomes" id="UP000004324">
    <property type="component" value="Unassembled WGS sequence"/>
</dbReference>
<dbReference type="Gene3D" id="3.90.1340.10">
    <property type="entry name" value="Phage tail collar domain"/>
    <property type="match status" value="1"/>
</dbReference>
<accession>I9LB20</accession>
<feature type="domain" description="Phage tail collar" evidence="1">
    <location>
        <begin position="48"/>
        <end position="105"/>
    </location>
</feature>
<evidence type="ECO:0000313" key="2">
    <source>
        <dbReference type="EMBL" id="EIW17521.1"/>
    </source>
</evidence>
<comment type="caution">
    <text evidence="2">The sequence shown here is derived from an EMBL/GenBank/DDBJ whole genome shotgun (WGS) entry which is preliminary data.</text>
</comment>
<dbReference type="InterPro" id="IPR037053">
    <property type="entry name" value="Phage_tail_collar_dom_sf"/>
</dbReference>
<proteinExistence type="predicted"/>
<dbReference type="EMBL" id="AKVJ01000030">
    <property type="protein sequence ID" value="EIW17521.1"/>
    <property type="molecule type" value="Genomic_DNA"/>
</dbReference>
<dbReference type="InterPro" id="IPR011083">
    <property type="entry name" value="Phage_tail_collar_dom"/>
</dbReference>
<dbReference type="Pfam" id="PF07484">
    <property type="entry name" value="Collar"/>
    <property type="match status" value="1"/>
</dbReference>
<reference evidence="2 3" key="1">
    <citation type="journal article" date="2012" name="J. Bacteriol.">
        <title>Draft Genome Sequences for Two Metal-Reducing Pelosinus fermentans Strains Isolated from a Cr(VI)-Contaminated Site and for Type Strain R7.</title>
        <authorList>
            <person name="Brown S.D."/>
            <person name="Podar M."/>
            <person name="Klingeman D.M."/>
            <person name="Johnson C.M."/>
            <person name="Yang Z.K."/>
            <person name="Utturkar S.M."/>
            <person name="Land M.L."/>
            <person name="Mosher J.J."/>
            <person name="Hurt R.A.Jr."/>
            <person name="Phelps T.J."/>
            <person name="Palumbo A.V."/>
            <person name="Arkin A.P."/>
            <person name="Hazen T.C."/>
            <person name="Elias D.A."/>
        </authorList>
    </citation>
    <scope>NUCLEOTIDE SEQUENCE [LARGE SCALE GENOMIC DNA]</scope>
    <source>
        <strain evidence="2 3">B4</strain>
    </source>
</reference>
<dbReference type="PATRIC" id="fig|1149862.3.peg.3240"/>
<keyword evidence="3" id="KW-1185">Reference proteome</keyword>